<organism evidence="2 3">
    <name type="scientific">Elysia crispata</name>
    <name type="common">lettuce slug</name>
    <dbReference type="NCBI Taxonomy" id="231223"/>
    <lineage>
        <taxon>Eukaryota</taxon>
        <taxon>Metazoa</taxon>
        <taxon>Spiralia</taxon>
        <taxon>Lophotrochozoa</taxon>
        <taxon>Mollusca</taxon>
        <taxon>Gastropoda</taxon>
        <taxon>Heterobranchia</taxon>
        <taxon>Euthyneura</taxon>
        <taxon>Panpulmonata</taxon>
        <taxon>Sacoglossa</taxon>
        <taxon>Placobranchoidea</taxon>
        <taxon>Plakobranchidae</taxon>
        <taxon>Elysia</taxon>
    </lineage>
</organism>
<feature type="compositionally biased region" description="Basic residues" evidence="1">
    <location>
        <begin position="39"/>
        <end position="51"/>
    </location>
</feature>
<evidence type="ECO:0000313" key="3">
    <source>
        <dbReference type="Proteomes" id="UP001283361"/>
    </source>
</evidence>
<evidence type="ECO:0000313" key="2">
    <source>
        <dbReference type="EMBL" id="KAK3765229.1"/>
    </source>
</evidence>
<protein>
    <submittedName>
        <fullName evidence="2">Uncharacterized protein</fullName>
    </submittedName>
</protein>
<sequence>MKFLKPFSALATATKTKCDPILLHHSWLGRSNREESPLIRKRVSGIKRPRNRNPNPPPIPRQRSSHALQDNIRPCNSDLVNFRLSSPRYAVELKSTIPRQHRYSPESAPRHREEARRAEEVTDKHARSTPFSKQNRSDPRLIGIQR</sequence>
<accession>A0AAE0Z994</accession>
<feature type="compositionally biased region" description="Basic and acidic residues" evidence="1">
    <location>
        <begin position="108"/>
        <end position="126"/>
    </location>
</feature>
<feature type="region of interest" description="Disordered" evidence="1">
    <location>
        <begin position="33"/>
        <end position="72"/>
    </location>
</feature>
<comment type="caution">
    <text evidence="2">The sequence shown here is derived from an EMBL/GenBank/DDBJ whole genome shotgun (WGS) entry which is preliminary data.</text>
</comment>
<gene>
    <name evidence="2" type="ORF">RRG08_051853</name>
</gene>
<dbReference type="AlphaFoldDB" id="A0AAE0Z994"/>
<reference evidence="2" key="1">
    <citation type="journal article" date="2023" name="G3 (Bethesda)">
        <title>A reference genome for the long-term kleptoplast-retaining sea slug Elysia crispata morphotype clarki.</title>
        <authorList>
            <person name="Eastman K.E."/>
            <person name="Pendleton A.L."/>
            <person name="Shaikh M.A."/>
            <person name="Suttiyut T."/>
            <person name="Ogas R."/>
            <person name="Tomko P."/>
            <person name="Gavelis G."/>
            <person name="Widhalm J.R."/>
            <person name="Wisecaver J.H."/>
        </authorList>
    </citation>
    <scope>NUCLEOTIDE SEQUENCE</scope>
    <source>
        <strain evidence="2">ECLA1</strain>
    </source>
</reference>
<evidence type="ECO:0000256" key="1">
    <source>
        <dbReference type="SAM" id="MobiDB-lite"/>
    </source>
</evidence>
<name>A0AAE0Z994_9GAST</name>
<keyword evidence="3" id="KW-1185">Reference proteome</keyword>
<feature type="region of interest" description="Disordered" evidence="1">
    <location>
        <begin position="93"/>
        <end position="146"/>
    </location>
</feature>
<dbReference type="EMBL" id="JAWDGP010004327">
    <property type="protein sequence ID" value="KAK3765229.1"/>
    <property type="molecule type" value="Genomic_DNA"/>
</dbReference>
<proteinExistence type="predicted"/>
<dbReference type="Proteomes" id="UP001283361">
    <property type="component" value="Unassembled WGS sequence"/>
</dbReference>